<evidence type="ECO:0000256" key="5">
    <source>
        <dbReference type="SAM" id="Phobius"/>
    </source>
</evidence>
<dbReference type="InterPro" id="IPR052165">
    <property type="entry name" value="Membrane_assoc_protease"/>
</dbReference>
<dbReference type="AlphaFoldDB" id="N4WWS0"/>
<dbReference type="InterPro" id="IPR002810">
    <property type="entry name" value="NfeD-like_C"/>
</dbReference>
<evidence type="ECO:0000259" key="7">
    <source>
        <dbReference type="Pfam" id="PF01957"/>
    </source>
</evidence>
<dbReference type="STRING" id="1308866.J416_05853"/>
<dbReference type="EMBL" id="APML01000019">
    <property type="protein sequence ID" value="ENH97511.1"/>
    <property type="molecule type" value="Genomic_DNA"/>
</dbReference>
<dbReference type="SUPFAM" id="SSF52096">
    <property type="entry name" value="ClpP/crotonase"/>
    <property type="match status" value="1"/>
</dbReference>
<keyword evidence="6" id="KW-0732">Signal</keyword>
<comment type="caution">
    <text evidence="10">The sequence shown here is derived from an EMBL/GenBank/DDBJ whole genome shotgun (WGS) entry which is preliminary data.</text>
</comment>
<reference evidence="10 11" key="1">
    <citation type="submission" date="2013-03" db="EMBL/GenBank/DDBJ databases">
        <title>Draft genome sequence of Gracibacillus halophilus YIM-C55.5, a moderately halophilic and thermophilic organism from the Xiaochaidamu salt lake.</title>
        <authorList>
            <person name="Sugumar T."/>
            <person name="Polireddy D.R."/>
            <person name="Antony A."/>
            <person name="Madhava Y.R."/>
            <person name="Sivakumar N."/>
        </authorList>
    </citation>
    <scope>NUCLEOTIDE SEQUENCE [LARGE SCALE GENOMIC DNA]</scope>
    <source>
        <strain evidence="10 11">YIM-C55.5</strain>
    </source>
</reference>
<dbReference type="Gene3D" id="2.40.50.140">
    <property type="entry name" value="Nucleic acid-binding proteins"/>
    <property type="match status" value="1"/>
</dbReference>
<evidence type="ECO:0000313" key="11">
    <source>
        <dbReference type="Proteomes" id="UP000012283"/>
    </source>
</evidence>
<dbReference type="InterPro" id="IPR012340">
    <property type="entry name" value="NA-bd_OB-fold"/>
</dbReference>
<dbReference type="RefSeq" id="WP_003466553.1">
    <property type="nucleotide sequence ID" value="NZ_APML01000019.1"/>
</dbReference>
<dbReference type="PANTHER" id="PTHR33507">
    <property type="entry name" value="INNER MEMBRANE PROTEIN YBBJ"/>
    <property type="match status" value="1"/>
</dbReference>
<evidence type="ECO:0000313" key="10">
    <source>
        <dbReference type="EMBL" id="ENH97511.1"/>
    </source>
</evidence>
<feature type="signal peptide" evidence="6">
    <location>
        <begin position="1"/>
        <end position="24"/>
    </location>
</feature>
<feature type="transmembrane region" description="Helical" evidence="5">
    <location>
        <begin position="238"/>
        <end position="258"/>
    </location>
</feature>
<feature type="transmembrane region" description="Helical" evidence="5">
    <location>
        <begin position="265"/>
        <end position="282"/>
    </location>
</feature>
<dbReference type="InterPro" id="IPR056738">
    <property type="entry name" value="NfeD1b_N"/>
</dbReference>
<name>N4WWS0_9BACI</name>
<evidence type="ECO:0000256" key="2">
    <source>
        <dbReference type="ARBA" id="ARBA00022692"/>
    </source>
</evidence>
<keyword evidence="2 5" id="KW-0812">Transmembrane</keyword>
<sequence>MRRRALIIGLVLIMFGLFSSPLCATPQAETAEDVGSGSLVYIVPIENEVERGLEAFLRRATEEAAANQADHMIFEINTPGGAVAAAQNIAELLQDMEIETTSFVTVKAISAGSYIALNTDHIYFKPQASMGASGVITSDGNAADKKTQSAWIASMESAATSKGRDPLYARAMADKSIDLSEYGAPKGEFLTLGAESAVEVDYAEAIVDNRKALLKELNLTGAETVEVEPTLAEHIARFITNPVVVPILLSLASMGLIVELYSPGFGIPGSIGIGSLVLFFYGHIIAGLAGYEAIVLLMIGIVLLIIELFTPGGILGFIGVGAIVGSLFMSTDDVGHMAMSIAIALITAIALSVILFKIIGVEKGFFRHIILQDATTAEEGYVSNANRLELIGLQGVTLTQLRPSGAAEFNEERLDVVSEGSFVAKDRPVKIIKVEGSRIVVKEIQT</sequence>
<feature type="domain" description="NfeD-like C-terminal" evidence="7">
    <location>
        <begin position="389"/>
        <end position="442"/>
    </location>
</feature>
<gene>
    <name evidence="10" type="ORF">J416_05853</name>
</gene>
<dbReference type="eggNOG" id="COG1030">
    <property type="taxonomic scope" value="Bacteria"/>
</dbReference>
<evidence type="ECO:0000259" key="9">
    <source>
        <dbReference type="Pfam" id="PF25145"/>
    </source>
</evidence>
<proteinExistence type="predicted"/>
<evidence type="ECO:0000256" key="4">
    <source>
        <dbReference type="ARBA" id="ARBA00023136"/>
    </source>
</evidence>
<dbReference type="Proteomes" id="UP000012283">
    <property type="component" value="Unassembled WGS sequence"/>
</dbReference>
<feature type="domain" description="NfeD1b N-terminal" evidence="9">
    <location>
        <begin position="40"/>
        <end position="225"/>
    </location>
</feature>
<dbReference type="InterPro" id="IPR056739">
    <property type="entry name" value="NfeD_membrane"/>
</dbReference>
<dbReference type="PANTHER" id="PTHR33507:SF3">
    <property type="entry name" value="INNER MEMBRANE PROTEIN YBBJ"/>
    <property type="match status" value="1"/>
</dbReference>
<comment type="subcellular location">
    <subcellularLocation>
        <location evidence="1">Membrane</location>
        <topology evidence="1">Multi-pass membrane protein</topology>
    </subcellularLocation>
</comment>
<dbReference type="Pfam" id="PF24961">
    <property type="entry name" value="NfeD_membrane"/>
    <property type="match status" value="1"/>
</dbReference>
<dbReference type="CDD" id="cd07021">
    <property type="entry name" value="Clp_protease_NfeD_like"/>
    <property type="match status" value="1"/>
</dbReference>
<feature type="domain" description="NfeD integral membrane" evidence="8">
    <location>
        <begin position="244"/>
        <end position="357"/>
    </location>
</feature>
<evidence type="ECO:0000256" key="1">
    <source>
        <dbReference type="ARBA" id="ARBA00004141"/>
    </source>
</evidence>
<dbReference type="PATRIC" id="fig|1308866.3.peg.1184"/>
<dbReference type="InterPro" id="IPR029045">
    <property type="entry name" value="ClpP/crotonase-like_dom_sf"/>
</dbReference>
<evidence type="ECO:0000256" key="6">
    <source>
        <dbReference type="SAM" id="SignalP"/>
    </source>
</evidence>
<dbReference type="Pfam" id="PF01957">
    <property type="entry name" value="NfeD"/>
    <property type="match status" value="1"/>
</dbReference>
<accession>N4WWS0</accession>
<dbReference type="Gene3D" id="3.90.226.10">
    <property type="entry name" value="2-enoyl-CoA Hydratase, Chain A, domain 1"/>
    <property type="match status" value="1"/>
</dbReference>
<dbReference type="Pfam" id="PF25145">
    <property type="entry name" value="NfeD1b_N"/>
    <property type="match status" value="1"/>
</dbReference>
<dbReference type="GO" id="GO:0005886">
    <property type="term" value="C:plasma membrane"/>
    <property type="evidence" value="ECO:0007669"/>
    <property type="project" value="TreeGrafter"/>
</dbReference>
<organism evidence="10 11">
    <name type="scientific">Gracilibacillus halophilus YIM-C55.5</name>
    <dbReference type="NCBI Taxonomy" id="1308866"/>
    <lineage>
        <taxon>Bacteria</taxon>
        <taxon>Bacillati</taxon>
        <taxon>Bacillota</taxon>
        <taxon>Bacilli</taxon>
        <taxon>Bacillales</taxon>
        <taxon>Bacillaceae</taxon>
        <taxon>Gracilibacillus</taxon>
    </lineage>
</organism>
<feature type="transmembrane region" description="Helical" evidence="5">
    <location>
        <begin position="337"/>
        <end position="359"/>
    </location>
</feature>
<feature type="chain" id="PRO_5004123548" evidence="6">
    <location>
        <begin position="25"/>
        <end position="446"/>
    </location>
</feature>
<evidence type="ECO:0000256" key="3">
    <source>
        <dbReference type="ARBA" id="ARBA00022989"/>
    </source>
</evidence>
<keyword evidence="4 5" id="KW-0472">Membrane</keyword>
<keyword evidence="3 5" id="KW-1133">Transmembrane helix</keyword>
<keyword evidence="11" id="KW-1185">Reference proteome</keyword>
<protein>
    <submittedName>
        <fullName evidence="10">Uncharacterized protein</fullName>
    </submittedName>
</protein>
<feature type="transmembrane region" description="Helical" evidence="5">
    <location>
        <begin position="288"/>
        <end position="306"/>
    </location>
</feature>
<evidence type="ECO:0000259" key="8">
    <source>
        <dbReference type="Pfam" id="PF24961"/>
    </source>
</evidence>